<accession>A0A6I3T374</accession>
<reference evidence="1" key="1">
    <citation type="journal article" date="2014" name="Int. J. Syst. Evol. Microbiol.">
        <title>Complete genome of a new Firmicutes species belonging to the dominant human colonic microbiota ('Ruminococcus bicirculans') reveals two chromosomes and a selective capacity to utilize plant glucans.</title>
        <authorList>
            <consortium name="NISC Comparative Sequencing Program"/>
            <person name="Wegmann U."/>
            <person name="Louis P."/>
            <person name="Goesmann A."/>
            <person name="Henrissat B."/>
            <person name="Duncan S.H."/>
            <person name="Flint H.J."/>
        </authorList>
    </citation>
    <scope>NUCLEOTIDE SEQUENCE</scope>
    <source>
        <strain evidence="1">CGMCC 1.15931</strain>
    </source>
</reference>
<dbReference type="Proteomes" id="UP000622638">
    <property type="component" value="Unassembled WGS sequence"/>
</dbReference>
<dbReference type="EMBL" id="BMKG01000038">
    <property type="protein sequence ID" value="GGC23937.1"/>
    <property type="molecule type" value="Genomic_DNA"/>
</dbReference>
<evidence type="ECO:0000313" key="4">
    <source>
        <dbReference type="Proteomes" id="UP000622638"/>
    </source>
</evidence>
<proteinExistence type="predicted"/>
<sequence length="63" mass="7034">MLLDYLKADIAEIIDLAQKNASYDATLAARQDVGAPITSGDEAVAERRRRGQRFIELKDKWGV</sequence>
<gene>
    <name evidence="1" type="ORF">GCM10011572_51810</name>
    <name evidence="2" type="ORF">GM672_19460</name>
</gene>
<keyword evidence="4" id="KW-1185">Reference proteome</keyword>
<protein>
    <submittedName>
        <fullName evidence="2">Uncharacterized protein</fullName>
    </submittedName>
</protein>
<dbReference type="AlphaFoldDB" id="A0A6I3T374"/>
<evidence type="ECO:0000313" key="1">
    <source>
        <dbReference type="EMBL" id="GGC23937.1"/>
    </source>
</evidence>
<dbReference type="EMBL" id="WNKZ01000065">
    <property type="protein sequence ID" value="MTV54912.1"/>
    <property type="molecule type" value="Genomic_DNA"/>
</dbReference>
<organism evidence="2 3">
    <name type="scientific">Pseudoduganella buxea</name>
    <dbReference type="NCBI Taxonomy" id="1949069"/>
    <lineage>
        <taxon>Bacteria</taxon>
        <taxon>Pseudomonadati</taxon>
        <taxon>Pseudomonadota</taxon>
        <taxon>Betaproteobacteria</taxon>
        <taxon>Burkholderiales</taxon>
        <taxon>Oxalobacteraceae</taxon>
        <taxon>Telluria group</taxon>
        <taxon>Pseudoduganella</taxon>
    </lineage>
</organism>
<reference evidence="2 3" key="3">
    <citation type="submission" date="2019-11" db="EMBL/GenBank/DDBJ databases">
        <title>Type strains purchased from KCTC, JCM and DSMZ.</title>
        <authorList>
            <person name="Lu H."/>
        </authorList>
    </citation>
    <scope>NUCLEOTIDE SEQUENCE [LARGE SCALE GENOMIC DNA]</scope>
    <source>
        <strain evidence="2 3">KCTC 52429</strain>
    </source>
</reference>
<comment type="caution">
    <text evidence="2">The sequence shown here is derived from an EMBL/GenBank/DDBJ whole genome shotgun (WGS) entry which is preliminary data.</text>
</comment>
<dbReference type="Proteomes" id="UP000430634">
    <property type="component" value="Unassembled WGS sequence"/>
</dbReference>
<reference evidence="4" key="2">
    <citation type="journal article" date="2019" name="Int. J. Syst. Evol. Microbiol.">
        <title>The Global Catalogue of Microorganisms (GCM) 10K type strain sequencing project: providing services to taxonomists for standard genome sequencing and annotation.</title>
        <authorList>
            <consortium name="The Broad Institute Genomics Platform"/>
            <consortium name="The Broad Institute Genome Sequencing Center for Infectious Disease"/>
            <person name="Wu L."/>
            <person name="Ma J."/>
        </authorList>
    </citation>
    <scope>NUCLEOTIDE SEQUENCE [LARGE SCALE GENOMIC DNA]</scope>
    <source>
        <strain evidence="4">CGMCC 1.15931</strain>
    </source>
</reference>
<name>A0A6I3T374_9BURK</name>
<evidence type="ECO:0000313" key="3">
    <source>
        <dbReference type="Proteomes" id="UP000430634"/>
    </source>
</evidence>
<evidence type="ECO:0000313" key="2">
    <source>
        <dbReference type="EMBL" id="MTV54912.1"/>
    </source>
</evidence>
<dbReference type="RefSeq" id="WP_155472196.1">
    <property type="nucleotide sequence ID" value="NZ_BMKG01000038.1"/>
</dbReference>
<reference evidence="1" key="4">
    <citation type="submission" date="2024-05" db="EMBL/GenBank/DDBJ databases">
        <authorList>
            <person name="Sun Q."/>
            <person name="Zhou Y."/>
        </authorList>
    </citation>
    <scope>NUCLEOTIDE SEQUENCE</scope>
    <source>
        <strain evidence="1">CGMCC 1.15931</strain>
    </source>
</reference>